<dbReference type="AlphaFoldDB" id="A0A853BNJ9"/>
<organism evidence="3 4">
    <name type="scientific">Streptomonospora nanhaiensis</name>
    <dbReference type="NCBI Taxonomy" id="1323731"/>
    <lineage>
        <taxon>Bacteria</taxon>
        <taxon>Bacillati</taxon>
        <taxon>Actinomycetota</taxon>
        <taxon>Actinomycetes</taxon>
        <taxon>Streptosporangiales</taxon>
        <taxon>Nocardiopsidaceae</taxon>
        <taxon>Streptomonospora</taxon>
    </lineage>
</organism>
<evidence type="ECO:0000313" key="4">
    <source>
        <dbReference type="Proteomes" id="UP000575985"/>
    </source>
</evidence>
<dbReference type="Proteomes" id="UP000575985">
    <property type="component" value="Unassembled WGS sequence"/>
</dbReference>
<feature type="transmembrane region" description="Helical" evidence="2">
    <location>
        <begin position="168"/>
        <end position="192"/>
    </location>
</feature>
<proteinExistence type="predicted"/>
<accession>A0A853BNJ9</accession>
<gene>
    <name evidence="3" type="ORF">HNR12_002494</name>
</gene>
<feature type="compositionally biased region" description="Low complexity" evidence="1">
    <location>
        <begin position="122"/>
        <end position="132"/>
    </location>
</feature>
<protein>
    <submittedName>
        <fullName evidence="3">Uncharacterized protein</fullName>
    </submittedName>
</protein>
<comment type="caution">
    <text evidence="3">The sequence shown here is derived from an EMBL/GenBank/DDBJ whole genome shotgun (WGS) entry which is preliminary data.</text>
</comment>
<sequence>MDSRRRHVIAAAVLVPAGPLVLLNVAEWGAAGLTAGAVGGLVAMPATAGLVYAVLRGLDRRTGTAAVFVLAWGAVVLASAVGESAAALAANELAARAETAQPWEDSGEGSAGGPHAAPPPSGHAEPTFAPGGAPLPAPTAEPTGAPTAGTAVQAAVAVSAAPALGGSVLPYGTAALTLMLGWVPALSGTVAYRRTRPRAQDGTGASGAA</sequence>
<feature type="region of interest" description="Disordered" evidence="1">
    <location>
        <begin position="99"/>
        <end position="146"/>
    </location>
</feature>
<dbReference type="EMBL" id="JACCFO010000001">
    <property type="protein sequence ID" value="NYI96217.1"/>
    <property type="molecule type" value="Genomic_DNA"/>
</dbReference>
<feature type="transmembrane region" description="Helical" evidence="2">
    <location>
        <begin position="67"/>
        <end position="90"/>
    </location>
</feature>
<keyword evidence="2" id="KW-0472">Membrane</keyword>
<reference evidence="3 4" key="1">
    <citation type="submission" date="2020-07" db="EMBL/GenBank/DDBJ databases">
        <title>Sequencing the genomes of 1000 actinobacteria strains.</title>
        <authorList>
            <person name="Klenk H.-P."/>
        </authorList>
    </citation>
    <scope>NUCLEOTIDE SEQUENCE [LARGE SCALE GENOMIC DNA]</scope>
    <source>
        <strain evidence="3 4">DSM 45927</strain>
    </source>
</reference>
<evidence type="ECO:0000313" key="3">
    <source>
        <dbReference type="EMBL" id="NYI96217.1"/>
    </source>
</evidence>
<feature type="transmembrane region" description="Helical" evidence="2">
    <location>
        <begin position="7"/>
        <end position="26"/>
    </location>
</feature>
<evidence type="ECO:0000256" key="1">
    <source>
        <dbReference type="SAM" id="MobiDB-lite"/>
    </source>
</evidence>
<name>A0A853BNJ9_9ACTN</name>
<evidence type="ECO:0000256" key="2">
    <source>
        <dbReference type="SAM" id="Phobius"/>
    </source>
</evidence>
<keyword evidence="4" id="KW-1185">Reference proteome</keyword>
<dbReference type="RefSeq" id="WP_179767616.1">
    <property type="nucleotide sequence ID" value="NZ_JACCFO010000001.1"/>
</dbReference>
<feature type="transmembrane region" description="Helical" evidence="2">
    <location>
        <begin position="32"/>
        <end position="55"/>
    </location>
</feature>
<keyword evidence="2" id="KW-1133">Transmembrane helix</keyword>
<keyword evidence="2" id="KW-0812">Transmembrane</keyword>